<sequence>MAHRGGEKWPIEVGRSGPAWEEDPGQHSRFQCVPGPWTSLKTSMRTRTLGSTQDFNAYQDPGQRSKLQCVPGTWAALKTSMRTRTLGSAQDFNAYQDPGQRSKLQWYHVPKLPLRPLAWMVSVAVDKVFTR</sequence>
<name>A0AAV4BCC0_9GAST</name>
<dbReference type="Proteomes" id="UP000735302">
    <property type="component" value="Unassembled WGS sequence"/>
</dbReference>
<feature type="compositionally biased region" description="Basic and acidic residues" evidence="1">
    <location>
        <begin position="1"/>
        <end position="10"/>
    </location>
</feature>
<protein>
    <submittedName>
        <fullName evidence="2">Uncharacterized protein</fullName>
    </submittedName>
</protein>
<organism evidence="2 3">
    <name type="scientific">Plakobranchus ocellatus</name>
    <dbReference type="NCBI Taxonomy" id="259542"/>
    <lineage>
        <taxon>Eukaryota</taxon>
        <taxon>Metazoa</taxon>
        <taxon>Spiralia</taxon>
        <taxon>Lophotrochozoa</taxon>
        <taxon>Mollusca</taxon>
        <taxon>Gastropoda</taxon>
        <taxon>Heterobranchia</taxon>
        <taxon>Euthyneura</taxon>
        <taxon>Panpulmonata</taxon>
        <taxon>Sacoglossa</taxon>
        <taxon>Placobranchoidea</taxon>
        <taxon>Plakobranchidae</taxon>
        <taxon>Plakobranchus</taxon>
    </lineage>
</organism>
<reference evidence="2 3" key="1">
    <citation type="journal article" date="2021" name="Elife">
        <title>Chloroplast acquisition without the gene transfer in kleptoplastic sea slugs, Plakobranchus ocellatus.</title>
        <authorList>
            <person name="Maeda T."/>
            <person name="Takahashi S."/>
            <person name="Yoshida T."/>
            <person name="Shimamura S."/>
            <person name="Takaki Y."/>
            <person name="Nagai Y."/>
            <person name="Toyoda A."/>
            <person name="Suzuki Y."/>
            <person name="Arimoto A."/>
            <person name="Ishii H."/>
            <person name="Satoh N."/>
            <person name="Nishiyama T."/>
            <person name="Hasebe M."/>
            <person name="Maruyama T."/>
            <person name="Minagawa J."/>
            <person name="Obokata J."/>
            <person name="Shigenobu S."/>
        </authorList>
    </citation>
    <scope>NUCLEOTIDE SEQUENCE [LARGE SCALE GENOMIC DNA]</scope>
</reference>
<feature type="region of interest" description="Disordered" evidence="1">
    <location>
        <begin position="1"/>
        <end position="34"/>
    </location>
</feature>
<keyword evidence="3" id="KW-1185">Reference proteome</keyword>
<evidence type="ECO:0000313" key="3">
    <source>
        <dbReference type="Proteomes" id="UP000735302"/>
    </source>
</evidence>
<proteinExistence type="predicted"/>
<evidence type="ECO:0000256" key="1">
    <source>
        <dbReference type="SAM" id="MobiDB-lite"/>
    </source>
</evidence>
<gene>
    <name evidence="2" type="ORF">PoB_004359700</name>
</gene>
<comment type="caution">
    <text evidence="2">The sequence shown here is derived from an EMBL/GenBank/DDBJ whole genome shotgun (WGS) entry which is preliminary data.</text>
</comment>
<dbReference type="AlphaFoldDB" id="A0AAV4BCC0"/>
<accession>A0AAV4BCC0</accession>
<dbReference type="EMBL" id="BLXT01004727">
    <property type="protein sequence ID" value="GFO17092.1"/>
    <property type="molecule type" value="Genomic_DNA"/>
</dbReference>
<evidence type="ECO:0000313" key="2">
    <source>
        <dbReference type="EMBL" id="GFO17092.1"/>
    </source>
</evidence>